<dbReference type="RefSeq" id="XP_020429981.1">
    <property type="nucleotide sequence ID" value="XM_020580148.1"/>
</dbReference>
<gene>
    <name evidence="1" type="ORF">PPL_09351</name>
</gene>
<accession>D3BLB9</accession>
<protein>
    <submittedName>
        <fullName evidence="1">Uncharacterized protein</fullName>
    </submittedName>
</protein>
<reference evidence="1 2" key="1">
    <citation type="journal article" date="2011" name="Genome Res.">
        <title>Phylogeny-wide analysis of social amoeba genomes highlights ancient origins for complex intercellular communication.</title>
        <authorList>
            <person name="Heidel A.J."/>
            <person name="Lawal H.M."/>
            <person name="Felder M."/>
            <person name="Schilde C."/>
            <person name="Helps N.R."/>
            <person name="Tunggal B."/>
            <person name="Rivero F."/>
            <person name="John U."/>
            <person name="Schleicher M."/>
            <person name="Eichinger L."/>
            <person name="Platzer M."/>
            <person name="Noegel A.A."/>
            <person name="Schaap P."/>
            <person name="Gloeckner G."/>
        </authorList>
    </citation>
    <scope>NUCLEOTIDE SEQUENCE [LARGE SCALE GENOMIC DNA]</scope>
    <source>
        <strain evidence="2">ATCC 26659 / Pp 5 / PN500</strain>
    </source>
</reference>
<organism evidence="1 2">
    <name type="scientific">Heterostelium pallidum (strain ATCC 26659 / Pp 5 / PN500)</name>
    <name type="common">Cellular slime mold</name>
    <name type="synonym">Polysphondylium pallidum</name>
    <dbReference type="NCBI Taxonomy" id="670386"/>
    <lineage>
        <taxon>Eukaryota</taxon>
        <taxon>Amoebozoa</taxon>
        <taxon>Evosea</taxon>
        <taxon>Eumycetozoa</taxon>
        <taxon>Dictyostelia</taxon>
        <taxon>Acytosteliales</taxon>
        <taxon>Acytosteliaceae</taxon>
        <taxon>Heterostelium</taxon>
    </lineage>
</organism>
<dbReference type="GeneID" id="31364826"/>
<keyword evidence="2" id="KW-1185">Reference proteome</keyword>
<dbReference type="Proteomes" id="UP000001396">
    <property type="component" value="Unassembled WGS sequence"/>
</dbReference>
<dbReference type="InParanoid" id="D3BLB9"/>
<comment type="caution">
    <text evidence="1">The sequence shown here is derived from an EMBL/GenBank/DDBJ whole genome shotgun (WGS) entry which is preliminary data.</text>
</comment>
<proteinExistence type="predicted"/>
<evidence type="ECO:0000313" key="1">
    <source>
        <dbReference type="EMBL" id="EFA77853.1"/>
    </source>
</evidence>
<name>D3BLB9_HETP5</name>
<dbReference type="EMBL" id="ADBJ01000039">
    <property type="protein sequence ID" value="EFA77853.1"/>
    <property type="molecule type" value="Genomic_DNA"/>
</dbReference>
<sequence length="96" mass="10996">MRALYLNSYLIVFIKVSFDQRLCMACHNSILISILDKHDLQISIFILFYGYQILDIFEKENASIINGPNTLSSGVGVTVNLTRKNWIRTSKQEILA</sequence>
<evidence type="ECO:0000313" key="2">
    <source>
        <dbReference type="Proteomes" id="UP000001396"/>
    </source>
</evidence>
<dbReference type="AlphaFoldDB" id="D3BLB9"/>